<protein>
    <recommendedName>
        <fullName evidence="4">LPXTG cell wall anchor domain-containing protein</fullName>
    </recommendedName>
</protein>
<dbReference type="EMBL" id="QSQQ01000011">
    <property type="protein sequence ID" value="RGK47382.1"/>
    <property type="molecule type" value="Genomic_DNA"/>
</dbReference>
<accession>A0A3E4MDE8</accession>
<keyword evidence="1" id="KW-1133">Transmembrane helix</keyword>
<name>A0A3E4MDE8_9FIRM</name>
<dbReference type="Gene3D" id="2.60.40.1140">
    <property type="entry name" value="Collagen-binding surface protein Cna, B-type domain"/>
    <property type="match status" value="1"/>
</dbReference>
<dbReference type="AlphaFoldDB" id="A0A3E4MDE8"/>
<evidence type="ECO:0000313" key="3">
    <source>
        <dbReference type="Proteomes" id="UP000261208"/>
    </source>
</evidence>
<evidence type="ECO:0008006" key="4">
    <source>
        <dbReference type="Google" id="ProtNLM"/>
    </source>
</evidence>
<reference evidence="2 3" key="1">
    <citation type="submission" date="2018-08" db="EMBL/GenBank/DDBJ databases">
        <title>A genome reference for cultivated species of the human gut microbiota.</title>
        <authorList>
            <person name="Zou Y."/>
            <person name="Xue W."/>
            <person name="Luo G."/>
        </authorList>
    </citation>
    <scope>NUCLEOTIDE SEQUENCE [LARGE SCALE GENOMIC DNA]</scope>
    <source>
        <strain evidence="2 3">TF11-11</strain>
    </source>
</reference>
<keyword evidence="1" id="KW-0472">Membrane</keyword>
<dbReference type="Proteomes" id="UP000261208">
    <property type="component" value="Unassembled WGS sequence"/>
</dbReference>
<keyword evidence="1" id="KW-0812">Transmembrane</keyword>
<proteinExistence type="predicted"/>
<evidence type="ECO:0000256" key="1">
    <source>
        <dbReference type="SAM" id="Phobius"/>
    </source>
</evidence>
<gene>
    <name evidence="2" type="ORF">DXD10_09390</name>
</gene>
<organism evidence="2 3">
    <name type="scientific">Dorea formicigenerans</name>
    <dbReference type="NCBI Taxonomy" id="39486"/>
    <lineage>
        <taxon>Bacteria</taxon>
        <taxon>Bacillati</taxon>
        <taxon>Bacillota</taxon>
        <taxon>Clostridia</taxon>
        <taxon>Lachnospirales</taxon>
        <taxon>Lachnospiraceae</taxon>
        <taxon>Dorea</taxon>
    </lineage>
</organism>
<evidence type="ECO:0000313" key="2">
    <source>
        <dbReference type="EMBL" id="RGK47382.1"/>
    </source>
</evidence>
<feature type="transmembrane region" description="Helical" evidence="1">
    <location>
        <begin position="80"/>
        <end position="98"/>
    </location>
</feature>
<comment type="caution">
    <text evidence="2">The sequence shown here is derived from an EMBL/GenBank/DDBJ whole genome shotgun (WGS) entry which is preliminary data.</text>
</comment>
<sequence>MAKDESVDISCLPTGWTYTVTETDPGKNYKTSYKLNDRDATDGREAEFITSTTGNDEIVFTNASTVAPPETGRTFYDSEWILLLIVILVISAGGMTFLRKMKKRY</sequence>